<keyword evidence="9" id="KW-1133">Transmembrane helix</keyword>
<feature type="binding site" evidence="7">
    <location>
        <position position="225"/>
    </location>
    <ligand>
        <name>Zn(2+)</name>
        <dbReference type="ChEBI" id="CHEBI:29105"/>
        <label>2</label>
    </ligand>
</feature>
<feature type="binding site" evidence="7">
    <location>
        <position position="190"/>
    </location>
    <ligand>
        <name>Zn(2+)</name>
        <dbReference type="ChEBI" id="CHEBI:29105"/>
        <label>2</label>
    </ligand>
</feature>
<dbReference type="SUPFAM" id="SSF55031">
    <property type="entry name" value="Bacterial exopeptidase dimerisation domain"/>
    <property type="match status" value="1"/>
</dbReference>
<dbReference type="Proteomes" id="UP000799118">
    <property type="component" value="Unassembled WGS sequence"/>
</dbReference>
<dbReference type="CDD" id="cd05674">
    <property type="entry name" value="M20_yscS"/>
    <property type="match status" value="1"/>
</dbReference>
<dbReference type="AlphaFoldDB" id="A0A6A4GFX1"/>
<dbReference type="PANTHER" id="PTHR45962">
    <property type="entry name" value="N-FATTY-ACYL-AMINO ACID SYNTHASE/HYDROLASE PM20D1"/>
    <property type="match status" value="1"/>
</dbReference>
<evidence type="ECO:0000256" key="3">
    <source>
        <dbReference type="ARBA" id="ARBA00022723"/>
    </source>
</evidence>
<gene>
    <name evidence="11" type="ORF">BT96DRAFT_929271</name>
</gene>
<feature type="region of interest" description="Disordered" evidence="8">
    <location>
        <begin position="1"/>
        <end position="29"/>
    </location>
</feature>
<evidence type="ECO:0000256" key="9">
    <source>
        <dbReference type="SAM" id="Phobius"/>
    </source>
</evidence>
<dbReference type="Pfam" id="PF01546">
    <property type="entry name" value="Peptidase_M20"/>
    <property type="match status" value="1"/>
</dbReference>
<dbReference type="GO" id="GO:0046872">
    <property type="term" value="F:metal ion binding"/>
    <property type="evidence" value="ECO:0007669"/>
    <property type="project" value="UniProtKB-KW"/>
</dbReference>
<dbReference type="SUPFAM" id="SSF53187">
    <property type="entry name" value="Zn-dependent exopeptidases"/>
    <property type="match status" value="1"/>
</dbReference>
<dbReference type="GO" id="GO:0051603">
    <property type="term" value="P:proteolysis involved in protein catabolic process"/>
    <property type="evidence" value="ECO:0007669"/>
    <property type="project" value="TreeGrafter"/>
</dbReference>
<dbReference type="InterPro" id="IPR047177">
    <property type="entry name" value="Pept_M20A"/>
</dbReference>
<feature type="binding site" evidence="7">
    <location>
        <position position="225"/>
    </location>
    <ligand>
        <name>Zn(2+)</name>
        <dbReference type="ChEBI" id="CHEBI:29105"/>
        <label>1</label>
    </ligand>
</feature>
<feature type="binding site" evidence="7">
    <location>
        <position position="288"/>
    </location>
    <ligand>
        <name>Zn(2+)</name>
        <dbReference type="ChEBI" id="CHEBI:29105"/>
        <label>2</label>
    </ligand>
</feature>
<reference evidence="11" key="1">
    <citation type="journal article" date="2019" name="Environ. Microbiol.">
        <title>Fungal ecological strategies reflected in gene transcription - a case study of two litter decomposers.</title>
        <authorList>
            <person name="Barbi F."/>
            <person name="Kohler A."/>
            <person name="Barry K."/>
            <person name="Baskaran P."/>
            <person name="Daum C."/>
            <person name="Fauchery L."/>
            <person name="Ihrmark K."/>
            <person name="Kuo A."/>
            <person name="LaButti K."/>
            <person name="Lipzen A."/>
            <person name="Morin E."/>
            <person name="Grigoriev I.V."/>
            <person name="Henrissat B."/>
            <person name="Lindahl B."/>
            <person name="Martin F."/>
        </authorList>
    </citation>
    <scope>NUCLEOTIDE SEQUENCE</scope>
    <source>
        <strain evidence="11">JB14</strain>
    </source>
</reference>
<evidence type="ECO:0000313" key="12">
    <source>
        <dbReference type="Proteomes" id="UP000799118"/>
    </source>
</evidence>
<feature type="transmembrane region" description="Helical" evidence="9">
    <location>
        <begin position="37"/>
        <end position="58"/>
    </location>
</feature>
<dbReference type="Gene3D" id="3.30.70.360">
    <property type="match status" value="1"/>
</dbReference>
<evidence type="ECO:0000259" key="10">
    <source>
        <dbReference type="Pfam" id="PF07687"/>
    </source>
</evidence>
<feature type="binding site" evidence="7">
    <location>
        <position position="260"/>
    </location>
    <ligand>
        <name>Zn(2+)</name>
        <dbReference type="ChEBI" id="CHEBI:29105"/>
        <label>1</label>
    </ligand>
</feature>
<dbReference type="Gene3D" id="3.40.630.10">
    <property type="entry name" value="Zn peptidases"/>
    <property type="match status" value="1"/>
</dbReference>
<evidence type="ECO:0000256" key="5">
    <source>
        <dbReference type="ARBA" id="ARBA00022833"/>
    </source>
</evidence>
<keyword evidence="9" id="KW-0472">Membrane</keyword>
<keyword evidence="9" id="KW-0812">Transmembrane</keyword>
<keyword evidence="12" id="KW-1185">Reference proteome</keyword>
<keyword evidence="3 7" id="KW-0479">Metal-binding</keyword>
<dbReference type="Pfam" id="PF07687">
    <property type="entry name" value="M20_dimer"/>
    <property type="match status" value="1"/>
</dbReference>
<dbReference type="GO" id="GO:0004181">
    <property type="term" value="F:metallocarboxypeptidase activity"/>
    <property type="evidence" value="ECO:0007669"/>
    <property type="project" value="InterPro"/>
</dbReference>
<feature type="active site" description="Proton acceptor" evidence="6">
    <location>
        <position position="259"/>
    </location>
</feature>
<evidence type="ECO:0000256" key="6">
    <source>
        <dbReference type="PIRSR" id="PIRSR037217-1"/>
    </source>
</evidence>
<dbReference type="InterPro" id="IPR002933">
    <property type="entry name" value="Peptidase_M20"/>
</dbReference>
<dbReference type="EMBL" id="ML770142">
    <property type="protein sequence ID" value="KAE9384462.1"/>
    <property type="molecule type" value="Genomic_DNA"/>
</dbReference>
<keyword evidence="5 7" id="KW-0862">Zinc</keyword>
<evidence type="ECO:0000256" key="8">
    <source>
        <dbReference type="SAM" id="MobiDB-lite"/>
    </source>
</evidence>
<sequence>MFSNEPSRVPEKSSLLPSAFSVPEPRPSRPQSRVARFLRFTTLALVITGGLLVSVPVFTNSIIRSKLKATTSNSTVSSPDLCPQTDVLIPNANYDLWNTIGKEISTSAFKDAAIDWLSGAIQVETEMFDDMGPVDEDPRWENRLLFHEYLEKTFPLVHSVLKLEKVNKYGLLYTWQGSDASLKPGLLMAHFDVVPVNPETISEWAYPPYSGHFDGESIWGRGSSDDKSGLIGTVGAIEILLQQGFEPTRTFVAAFGFDEEAGGPRGARELAATILERYGENSFSFIIDEGGGFSEQYGTVFATPGVAEKGSMNVELDVSTPGGHSSVPPEHTSIGVLSALLVHLENHPFEVHIDRSTSTYQLFQCFAEYGTTLPSALRNAIKRSADSDEALRDAENILFQNQVFKSLVGTTQAADIIHGGVKSNALPEQAWAIVNHRIATTSSVNATMKHDAELFLPLAKEFGLTFFAFGELLSLPAPDEVKGSLNITSAIGLDPAPVTPTSLDRDGVSTPYQFLSGTIKATYNTHRGLQGNDNIFVGPGMPTGNTDTKYYWPLSDHIFRYKHQNGGTGAHTVNESLSADSLLEMIRFFVTFILNADELNDL</sequence>
<keyword evidence="11" id="KW-0121">Carboxypeptidase</keyword>
<accession>A0A6A4GFX1</accession>
<dbReference type="GO" id="GO:0000328">
    <property type="term" value="C:fungal-type vacuole lumen"/>
    <property type="evidence" value="ECO:0007669"/>
    <property type="project" value="TreeGrafter"/>
</dbReference>
<name>A0A6A4GFX1_9AGAR</name>
<dbReference type="OrthoDB" id="3064516at2759"/>
<feature type="active site" evidence="6">
    <location>
        <position position="192"/>
    </location>
</feature>
<dbReference type="InterPro" id="IPR017141">
    <property type="entry name" value="Pept_M20_carboxypep"/>
</dbReference>
<dbReference type="PANTHER" id="PTHR45962:SF1">
    <property type="entry name" value="N-FATTY-ACYL-AMINO ACID SYNTHASE_HYDROLASE PM20D1"/>
    <property type="match status" value="1"/>
</dbReference>
<evidence type="ECO:0000256" key="7">
    <source>
        <dbReference type="PIRSR" id="PIRSR037217-2"/>
    </source>
</evidence>
<comment type="similarity">
    <text evidence="1">Belongs to the peptidase M20A family.</text>
</comment>
<keyword evidence="2" id="KW-0645">Protease</keyword>
<dbReference type="FunFam" id="3.40.630.10:FF:000027">
    <property type="entry name" value="N-fatty-acyl-amino acid synthase/hydrolase PM20D1"/>
    <property type="match status" value="1"/>
</dbReference>
<protein>
    <submittedName>
        <fullName evidence="11">Carboxypeptidase S</fullName>
    </submittedName>
</protein>
<dbReference type="InterPro" id="IPR036264">
    <property type="entry name" value="Bact_exopeptidase_dim_dom"/>
</dbReference>
<organism evidence="11 12">
    <name type="scientific">Gymnopus androsaceus JB14</name>
    <dbReference type="NCBI Taxonomy" id="1447944"/>
    <lineage>
        <taxon>Eukaryota</taxon>
        <taxon>Fungi</taxon>
        <taxon>Dikarya</taxon>
        <taxon>Basidiomycota</taxon>
        <taxon>Agaricomycotina</taxon>
        <taxon>Agaricomycetes</taxon>
        <taxon>Agaricomycetidae</taxon>
        <taxon>Agaricales</taxon>
        <taxon>Marasmiineae</taxon>
        <taxon>Omphalotaceae</taxon>
        <taxon>Gymnopus</taxon>
    </lineage>
</organism>
<evidence type="ECO:0000313" key="11">
    <source>
        <dbReference type="EMBL" id="KAE9384462.1"/>
    </source>
</evidence>
<evidence type="ECO:0000256" key="4">
    <source>
        <dbReference type="ARBA" id="ARBA00022801"/>
    </source>
</evidence>
<feature type="domain" description="Peptidase M20 dimerisation" evidence="10">
    <location>
        <begin position="306"/>
        <end position="449"/>
    </location>
</feature>
<proteinExistence type="inferred from homology"/>
<keyword evidence="4" id="KW-0378">Hydrolase</keyword>
<dbReference type="PIRSF" id="PIRSF037217">
    <property type="entry name" value="Carboxypeptidase_S"/>
    <property type="match status" value="1"/>
</dbReference>
<evidence type="ECO:0000256" key="1">
    <source>
        <dbReference type="ARBA" id="ARBA00006247"/>
    </source>
</evidence>
<dbReference type="InterPro" id="IPR011650">
    <property type="entry name" value="Peptidase_M20_dimer"/>
</dbReference>
<evidence type="ECO:0000256" key="2">
    <source>
        <dbReference type="ARBA" id="ARBA00022670"/>
    </source>
</evidence>
<feature type="binding site" evidence="7">
    <location>
        <position position="571"/>
    </location>
    <ligand>
        <name>Zn(2+)</name>
        <dbReference type="ChEBI" id="CHEBI:29105"/>
        <label>1</label>
    </ligand>
</feature>